<evidence type="ECO:0000256" key="2">
    <source>
        <dbReference type="ARBA" id="ARBA00023002"/>
    </source>
</evidence>
<dbReference type="Proteomes" id="UP000278855">
    <property type="component" value="Unassembled WGS sequence"/>
</dbReference>
<evidence type="ECO:0000313" key="7">
    <source>
        <dbReference type="Proteomes" id="UP000273778"/>
    </source>
</evidence>
<accession>A0A3N4ENK0</accession>
<keyword evidence="7" id="KW-1185">Reference proteome</keyword>
<protein>
    <recommendedName>
        <fullName evidence="4">Arsenate reductase</fullName>
        <ecNumber evidence="4">1.20.4.1</ecNumber>
    </recommendedName>
</protein>
<name>A0A3N4ENK0_9GAMM</name>
<dbReference type="NCBIfam" id="TIGR00014">
    <property type="entry name" value="arsC"/>
    <property type="match status" value="1"/>
</dbReference>
<dbReference type="SUPFAM" id="SSF52833">
    <property type="entry name" value="Thioredoxin-like"/>
    <property type="match status" value="1"/>
</dbReference>
<dbReference type="GO" id="GO:0008794">
    <property type="term" value="F:arsenate reductase (glutaredoxin) activity"/>
    <property type="evidence" value="ECO:0007669"/>
    <property type="project" value="UniProtKB-UniRule"/>
</dbReference>
<dbReference type="Gene3D" id="3.40.30.10">
    <property type="entry name" value="Glutaredoxin"/>
    <property type="match status" value="1"/>
</dbReference>
<dbReference type="KEGG" id="spsr:EGC80_17990"/>
<dbReference type="PROSITE" id="PS51353">
    <property type="entry name" value="ARSC"/>
    <property type="match status" value="1"/>
</dbReference>
<keyword evidence="2 4" id="KW-0560">Oxidoreductase</keyword>
<dbReference type="CDD" id="cd03034">
    <property type="entry name" value="ArsC_ArsC"/>
    <property type="match status" value="1"/>
</dbReference>
<gene>
    <name evidence="6" type="primary">arsC</name>
    <name evidence="6" type="ORF">EGC77_01625</name>
    <name evidence="5" type="ORF">EGC80_17990</name>
</gene>
<evidence type="ECO:0000256" key="1">
    <source>
        <dbReference type="ARBA" id="ARBA00007198"/>
    </source>
</evidence>
<dbReference type="EMBL" id="RKKB01000001">
    <property type="protein sequence ID" value="RPA35101.1"/>
    <property type="molecule type" value="Genomic_DNA"/>
</dbReference>
<evidence type="ECO:0000313" key="6">
    <source>
        <dbReference type="EMBL" id="RPA35101.1"/>
    </source>
</evidence>
<dbReference type="RefSeq" id="WP_101034680.1">
    <property type="nucleotide sequence ID" value="NZ_CP034073.1"/>
</dbReference>
<reference evidence="6" key="3">
    <citation type="submission" date="2018-11" db="EMBL/GenBank/DDBJ databases">
        <authorList>
            <person name="Hwang Y.J."/>
            <person name="Hwang C.Y."/>
        </authorList>
    </citation>
    <scope>NUCLEOTIDE SEQUENCE</scope>
    <source>
        <strain evidence="6">R106</strain>
    </source>
</reference>
<dbReference type="OrthoDB" id="9790554at2"/>
<dbReference type="AlphaFoldDB" id="A0A3N4ENK0"/>
<organism evidence="6 8">
    <name type="scientific">Shewanella psychromarinicola</name>
    <dbReference type="NCBI Taxonomy" id="2487742"/>
    <lineage>
        <taxon>Bacteria</taxon>
        <taxon>Pseudomonadati</taxon>
        <taxon>Pseudomonadota</taxon>
        <taxon>Gammaproteobacteria</taxon>
        <taxon>Alteromonadales</taxon>
        <taxon>Shewanellaceae</taxon>
        <taxon>Shewanella</taxon>
    </lineage>
</organism>
<dbReference type="PANTHER" id="PTHR30041">
    <property type="entry name" value="ARSENATE REDUCTASE"/>
    <property type="match status" value="1"/>
</dbReference>
<dbReference type="InterPro" id="IPR036249">
    <property type="entry name" value="Thioredoxin-like_sf"/>
</dbReference>
<reference evidence="8" key="2">
    <citation type="submission" date="2018-11" db="EMBL/GenBank/DDBJ databases">
        <title>Shewanella sp. R106.</title>
        <authorList>
            <person name="Hwang Y.J."/>
            <person name="Hwang C.Y."/>
        </authorList>
    </citation>
    <scope>NUCLEOTIDE SEQUENCE [LARGE SCALE GENOMIC DNA]</scope>
    <source>
        <strain evidence="8">R106</strain>
    </source>
</reference>
<dbReference type="PANTHER" id="PTHR30041:SF4">
    <property type="entry name" value="ARSENATE REDUCTASE"/>
    <property type="match status" value="1"/>
</dbReference>
<dbReference type="InterPro" id="IPR006659">
    <property type="entry name" value="Arsenate_reductase"/>
</dbReference>
<dbReference type="EC" id="1.20.4.1" evidence="4"/>
<evidence type="ECO:0000256" key="3">
    <source>
        <dbReference type="PROSITE-ProRule" id="PRU01282"/>
    </source>
</evidence>
<reference evidence="5 7" key="1">
    <citation type="submission" date="2018-11" db="EMBL/GenBank/DDBJ databases">
        <title>Shewanella sp. M2.</title>
        <authorList>
            <person name="Hwang Y.J."/>
            <person name="Hwang C.Y."/>
        </authorList>
    </citation>
    <scope>NUCLEOTIDE SEQUENCE [LARGE SCALE GENOMIC DNA]</scope>
    <source>
        <strain evidence="5 7">M2</strain>
    </source>
</reference>
<comment type="similarity">
    <text evidence="1 3 4">Belongs to the ArsC family.</text>
</comment>
<dbReference type="EMBL" id="CP034073">
    <property type="protein sequence ID" value="AZG36564.1"/>
    <property type="molecule type" value="Genomic_DNA"/>
</dbReference>
<sequence length="118" mass="12947">MTTTKTTILHNPRCSKSRETLALLQANNADVTVVEYLKTPPTTAEIHTILQQLGLTARQLMRTKEDEYKAQNLADTSLSEAQLIAAMVATPKLIERPIVLANNKAAIGRPPENVLSIL</sequence>
<dbReference type="Pfam" id="PF03960">
    <property type="entry name" value="ArsC"/>
    <property type="match status" value="1"/>
</dbReference>
<evidence type="ECO:0000256" key="4">
    <source>
        <dbReference type="RuleBase" id="RU362029"/>
    </source>
</evidence>
<evidence type="ECO:0000313" key="8">
    <source>
        <dbReference type="Proteomes" id="UP000278855"/>
    </source>
</evidence>
<dbReference type="InterPro" id="IPR006660">
    <property type="entry name" value="Arsenate_reductase-like"/>
</dbReference>
<comment type="catalytic activity">
    <reaction evidence="4">
        <text>[glutaredoxin]-dithiol + arsenate + glutathione + H(+) = glutathionyl-S-S-[glutaredoxin] + arsenite + H2O</text>
        <dbReference type="Rhea" id="RHEA:22016"/>
        <dbReference type="Rhea" id="RHEA-COMP:10729"/>
        <dbReference type="Rhea" id="RHEA-COMP:17668"/>
        <dbReference type="ChEBI" id="CHEBI:15377"/>
        <dbReference type="ChEBI" id="CHEBI:15378"/>
        <dbReference type="ChEBI" id="CHEBI:29242"/>
        <dbReference type="ChEBI" id="CHEBI:29950"/>
        <dbReference type="ChEBI" id="CHEBI:48597"/>
        <dbReference type="ChEBI" id="CHEBI:57925"/>
        <dbReference type="ChEBI" id="CHEBI:146199"/>
        <dbReference type="EC" id="1.20.4.1"/>
    </reaction>
</comment>
<dbReference type="Proteomes" id="UP000273778">
    <property type="component" value="Chromosome"/>
</dbReference>
<evidence type="ECO:0000313" key="5">
    <source>
        <dbReference type="EMBL" id="AZG36564.1"/>
    </source>
</evidence>
<proteinExistence type="inferred from homology"/>